<evidence type="ECO:0000313" key="2">
    <source>
        <dbReference type="Proteomes" id="UP000295064"/>
    </source>
</evidence>
<dbReference type="AlphaFoldDB" id="A0A4R6LUH7"/>
<dbReference type="Proteomes" id="UP000295064">
    <property type="component" value="Unassembled WGS sequence"/>
</dbReference>
<organism evidence="1 2">
    <name type="scientific">Halanaerobium saccharolyticum</name>
    <dbReference type="NCBI Taxonomy" id="43595"/>
    <lineage>
        <taxon>Bacteria</taxon>
        <taxon>Bacillati</taxon>
        <taxon>Bacillota</taxon>
        <taxon>Clostridia</taxon>
        <taxon>Halanaerobiales</taxon>
        <taxon>Halanaerobiaceae</taxon>
        <taxon>Halanaerobium</taxon>
    </lineage>
</organism>
<name>A0A4R6LUH7_9FIRM</name>
<comment type="caution">
    <text evidence="1">The sequence shown here is derived from an EMBL/GenBank/DDBJ whole genome shotgun (WGS) entry which is preliminary data.</text>
</comment>
<protein>
    <submittedName>
        <fullName evidence="1">Uncharacterized protein</fullName>
    </submittedName>
</protein>
<dbReference type="EMBL" id="SNWX01000006">
    <property type="protein sequence ID" value="TDO92337.1"/>
    <property type="molecule type" value="Genomic_DNA"/>
</dbReference>
<accession>A0A4R6LUH7</accession>
<gene>
    <name evidence="1" type="ORF">DFR79_106150</name>
</gene>
<sequence length="78" mass="9356">MLPSKTKGLLNVFDPPDRIEQYLRINFPEHVNGYKQGWLKVERVDLEKDGQNFFVSECFHLYTREDKYSEWELFGTVI</sequence>
<evidence type="ECO:0000313" key="1">
    <source>
        <dbReference type="EMBL" id="TDO92337.1"/>
    </source>
</evidence>
<proteinExistence type="predicted"/>
<reference evidence="1 2" key="1">
    <citation type="submission" date="2019-03" db="EMBL/GenBank/DDBJ databases">
        <title>Subsurface microbial communities from deep shales in Ohio and West Virginia, USA.</title>
        <authorList>
            <person name="Wrighton K."/>
        </authorList>
    </citation>
    <scope>NUCLEOTIDE SEQUENCE [LARGE SCALE GENOMIC DNA]</scope>
    <source>
        <strain evidence="1 2">MA284_T2</strain>
    </source>
</reference>